<dbReference type="EMBL" id="RWBG01000001">
    <property type="protein sequence ID" value="RSK41746.1"/>
    <property type="molecule type" value="Genomic_DNA"/>
</dbReference>
<dbReference type="InterPro" id="IPR046863">
    <property type="entry name" value="MbnP-like_dom"/>
</dbReference>
<gene>
    <name evidence="2" type="ORF">EJA19_02375</name>
</gene>
<reference evidence="2 3" key="1">
    <citation type="submission" date="2018-12" db="EMBL/GenBank/DDBJ databases">
        <title>Mangrovimonas spongiae sp. nov., a novel member of the genus Mangrovimonas isolated from marine sponge.</title>
        <authorList>
            <person name="Zhuang L."/>
            <person name="Luo L."/>
        </authorList>
    </citation>
    <scope>NUCLEOTIDE SEQUENCE [LARGE SCALE GENOMIC DNA]</scope>
    <source>
        <strain evidence="2 3">HN-E26</strain>
    </source>
</reference>
<proteinExistence type="predicted"/>
<evidence type="ECO:0000259" key="1">
    <source>
        <dbReference type="Pfam" id="PF20243"/>
    </source>
</evidence>
<dbReference type="PROSITE" id="PS51257">
    <property type="entry name" value="PROKAR_LIPOPROTEIN"/>
    <property type="match status" value="1"/>
</dbReference>
<organism evidence="2 3">
    <name type="scientific">Mangrovimonas spongiae</name>
    <dbReference type="NCBI Taxonomy" id="2494697"/>
    <lineage>
        <taxon>Bacteria</taxon>
        <taxon>Pseudomonadati</taxon>
        <taxon>Bacteroidota</taxon>
        <taxon>Flavobacteriia</taxon>
        <taxon>Flavobacteriales</taxon>
        <taxon>Flavobacteriaceae</taxon>
        <taxon>Mangrovimonas</taxon>
    </lineage>
</organism>
<dbReference type="RefSeq" id="WP_125466739.1">
    <property type="nucleotide sequence ID" value="NZ_RWBG01000001.1"/>
</dbReference>
<feature type="domain" description="Copper-binding protein MbnP-like" evidence="1">
    <location>
        <begin position="35"/>
        <end position="222"/>
    </location>
</feature>
<evidence type="ECO:0000313" key="3">
    <source>
        <dbReference type="Proteomes" id="UP000270620"/>
    </source>
</evidence>
<keyword evidence="3" id="KW-1185">Reference proteome</keyword>
<dbReference type="Pfam" id="PF20243">
    <property type="entry name" value="MbnP"/>
    <property type="match status" value="1"/>
</dbReference>
<dbReference type="AlphaFoldDB" id="A0A3R9MBD5"/>
<comment type="caution">
    <text evidence="2">The sequence shown here is derived from an EMBL/GenBank/DDBJ whole genome shotgun (WGS) entry which is preliminary data.</text>
</comment>
<sequence>MKKIALILILGMLTFSCTEDNDDKLGSNNINVTPTFTFTQNWDDTAISPSDIENTQYTNANGEVLTITRLRYLLSHFELLDENGNTTPLQGYQLIDLSDAETYNFIPTSAVTPGNYTLKFVYGFNEADNIDGAYTDLNSASWNWPEMLGGGYHFLQFDGQYNVNTTTPMPFNYHNGMAMVSEDNFEQNFVAFEFPTEIPISETTTIEIQFNLAELFKNPNLWDLNTYNTSLMPNYEAQKMMQENIASAFTLGEITQ</sequence>
<name>A0A3R9MBD5_9FLAO</name>
<dbReference type="OrthoDB" id="1422031at2"/>
<evidence type="ECO:0000313" key="2">
    <source>
        <dbReference type="EMBL" id="RSK41746.1"/>
    </source>
</evidence>
<dbReference type="Proteomes" id="UP000270620">
    <property type="component" value="Unassembled WGS sequence"/>
</dbReference>
<protein>
    <recommendedName>
        <fullName evidence="1">Copper-binding protein MbnP-like domain-containing protein</fullName>
    </recommendedName>
</protein>
<accession>A0A3R9MBD5</accession>